<dbReference type="RefSeq" id="WP_016483455.1">
    <property type="nucleotide sequence ID" value="NC_021487.1"/>
</dbReference>
<dbReference type="Proteomes" id="UP000014227">
    <property type="component" value="Chromosome I"/>
</dbReference>
<evidence type="ECO:0000256" key="1">
    <source>
        <dbReference type="RuleBase" id="RU004508"/>
    </source>
</evidence>
<proteinExistence type="inferred from homology"/>
<gene>
    <name evidence="2" type="ORF">CCALI_02125</name>
</gene>
<accession>S0EZ31</accession>
<dbReference type="CDD" id="cd00616">
    <property type="entry name" value="AHBA_syn"/>
    <property type="match status" value="1"/>
</dbReference>
<evidence type="ECO:0000313" key="2">
    <source>
        <dbReference type="EMBL" id="CCW35932.1"/>
    </source>
</evidence>
<dbReference type="PATRIC" id="fig|1303518.3.peg.2199"/>
<dbReference type="AlphaFoldDB" id="S0EZ31"/>
<sequence length="423" mass="48073">MTAQPNYRPPKRLFERETSALSSVSAAIVASRLNWPLMQNNLTRADLDAVIALLQQEDPKLTHGEHVLAFEEEWSRWLGVRYSVMVNSGASANLLTMTALRLLKGPGEVIVPTITWVSDIASVLQCGFTPVFVDIDPHTLGMDTRQVLQKLGPNTRAVFLTHVLGYNALTDELLGELEQRDIPLIEDVCESYGATFKGRKLGTFGLMSNFSFYYAHHLTTIEGGMISTNSEELYEMLRMLRSHGMVREAHSRNWRHSYSRRYPDLNPDFIFAYPGYNVRPTEINAVIGRSQLRRLDENNAKRRDNLRIFLENLDPQKYFTEFRTEGNCSYALTLVLRKPDEALCTNVMLTLRAHGVEFRRGTAGGGNQLRQPYLEGVVPRGIWHDYPEADHIHFYGFYIGNYPSLEPQKIEQLCALLNSLSGN</sequence>
<dbReference type="GO" id="GO:0030170">
    <property type="term" value="F:pyridoxal phosphate binding"/>
    <property type="evidence" value="ECO:0007669"/>
    <property type="project" value="TreeGrafter"/>
</dbReference>
<dbReference type="EMBL" id="HF951689">
    <property type="protein sequence ID" value="CCW35932.1"/>
    <property type="molecule type" value="Genomic_DNA"/>
</dbReference>
<name>S0EZ31_CHTCT</name>
<protein>
    <submittedName>
        <fullName evidence="2">Predicted pyridoxal phosphate-dependent enzyme apparently involved in regulation of cell wall biogenesis</fullName>
    </submittedName>
</protein>
<dbReference type="InterPro" id="IPR015424">
    <property type="entry name" value="PyrdxlP-dep_Trfase"/>
</dbReference>
<reference evidence="3" key="1">
    <citation type="submission" date="2013-03" db="EMBL/GenBank/DDBJ databases">
        <title>Genome sequence of Chthonomonas calidirosea, the first sequenced genome from the Armatimonadetes phylum (formally candidate division OP10).</title>
        <authorList>
            <person name="Lee K.C.Y."/>
            <person name="Morgan X.C."/>
            <person name="Dunfield P.F."/>
            <person name="Tamas I."/>
            <person name="Houghton K.M."/>
            <person name="Vyssotski M."/>
            <person name="Ryan J.L.J."/>
            <person name="Lagutin K."/>
            <person name="McDonald I.R."/>
            <person name="Stott M.B."/>
        </authorList>
    </citation>
    <scope>NUCLEOTIDE SEQUENCE [LARGE SCALE GENOMIC DNA]</scope>
    <source>
        <strain evidence="3">DSM 23976 / ICMP 18418 / T49</strain>
    </source>
</reference>
<dbReference type="InterPro" id="IPR000653">
    <property type="entry name" value="DegT/StrS_aminotransferase"/>
</dbReference>
<evidence type="ECO:0000313" key="3">
    <source>
        <dbReference type="Proteomes" id="UP000014227"/>
    </source>
</evidence>
<keyword evidence="1" id="KW-0663">Pyridoxal phosphate</keyword>
<dbReference type="eggNOG" id="COG0399">
    <property type="taxonomic scope" value="Bacteria"/>
</dbReference>
<keyword evidence="3" id="KW-1185">Reference proteome</keyword>
<dbReference type="HOGENOM" id="CLU_033332_5_0_0"/>
<dbReference type="PANTHER" id="PTHR30244:SF34">
    <property type="entry name" value="DTDP-4-AMINO-4,6-DIDEOXYGALACTOSE TRANSAMINASE"/>
    <property type="match status" value="1"/>
</dbReference>
<dbReference type="GO" id="GO:0000271">
    <property type="term" value="P:polysaccharide biosynthetic process"/>
    <property type="evidence" value="ECO:0007669"/>
    <property type="project" value="TreeGrafter"/>
</dbReference>
<dbReference type="Gene3D" id="3.40.640.10">
    <property type="entry name" value="Type I PLP-dependent aspartate aminotransferase-like (Major domain)"/>
    <property type="match status" value="1"/>
</dbReference>
<comment type="similarity">
    <text evidence="1">Belongs to the DegT/DnrJ/EryC1 family.</text>
</comment>
<dbReference type="STRING" id="454171.CP488_01965"/>
<organism evidence="2 3">
    <name type="scientific">Chthonomonas calidirosea (strain DSM 23976 / ICMP 18418 / T49)</name>
    <dbReference type="NCBI Taxonomy" id="1303518"/>
    <lineage>
        <taxon>Bacteria</taxon>
        <taxon>Bacillati</taxon>
        <taxon>Armatimonadota</taxon>
        <taxon>Chthonomonadia</taxon>
        <taxon>Chthonomonadales</taxon>
        <taxon>Chthonomonadaceae</taxon>
        <taxon>Chthonomonas</taxon>
    </lineage>
</organism>
<dbReference type="PIRSF" id="PIRSF000390">
    <property type="entry name" value="PLP_StrS"/>
    <property type="match status" value="1"/>
</dbReference>
<dbReference type="SUPFAM" id="SSF53383">
    <property type="entry name" value="PLP-dependent transferases"/>
    <property type="match status" value="1"/>
</dbReference>
<dbReference type="InterPro" id="IPR015422">
    <property type="entry name" value="PyrdxlP-dep_Trfase_small"/>
</dbReference>
<dbReference type="InterPro" id="IPR015421">
    <property type="entry name" value="PyrdxlP-dep_Trfase_major"/>
</dbReference>
<dbReference type="Pfam" id="PF01041">
    <property type="entry name" value="DegT_DnrJ_EryC1"/>
    <property type="match status" value="1"/>
</dbReference>
<dbReference type="GO" id="GO:0008483">
    <property type="term" value="F:transaminase activity"/>
    <property type="evidence" value="ECO:0007669"/>
    <property type="project" value="TreeGrafter"/>
</dbReference>
<dbReference type="Gene3D" id="3.90.1150.10">
    <property type="entry name" value="Aspartate Aminotransferase, domain 1"/>
    <property type="match status" value="1"/>
</dbReference>
<dbReference type="InParanoid" id="S0EZ31"/>
<dbReference type="KEGG" id="ccz:CCALI_02125"/>
<dbReference type="PANTHER" id="PTHR30244">
    <property type="entry name" value="TRANSAMINASE"/>
    <property type="match status" value="1"/>
</dbReference>